<dbReference type="InterPro" id="IPR053876">
    <property type="entry name" value="Phage_int_M"/>
</dbReference>
<dbReference type="Pfam" id="PF00589">
    <property type="entry name" value="Phage_integrase"/>
    <property type="match status" value="1"/>
</dbReference>
<dbReference type="Gene3D" id="1.10.150.130">
    <property type="match status" value="1"/>
</dbReference>
<keyword evidence="2 4" id="KW-0238">DNA-binding</keyword>
<dbReference type="PROSITE" id="PS51898">
    <property type="entry name" value="TYR_RECOMBINASE"/>
    <property type="match status" value="1"/>
</dbReference>
<accession>A0A974KXF2</accession>
<organism evidence="7 8">
    <name type="scientific">Staphylococcus hominis</name>
    <dbReference type="NCBI Taxonomy" id="1290"/>
    <lineage>
        <taxon>Bacteria</taxon>
        <taxon>Bacillati</taxon>
        <taxon>Bacillota</taxon>
        <taxon>Bacilli</taxon>
        <taxon>Bacillales</taxon>
        <taxon>Staphylococcaceae</taxon>
        <taxon>Staphylococcus</taxon>
    </lineage>
</organism>
<dbReference type="Proteomes" id="UP000241540">
    <property type="component" value="Unassembled WGS sequence"/>
</dbReference>
<dbReference type="PANTHER" id="PTHR30349:SF64">
    <property type="entry name" value="PROPHAGE INTEGRASE INTD-RELATED"/>
    <property type="match status" value="1"/>
</dbReference>
<dbReference type="InterPro" id="IPR013762">
    <property type="entry name" value="Integrase-like_cat_sf"/>
</dbReference>
<dbReference type="CDD" id="cd01189">
    <property type="entry name" value="INT_ICEBs1_C_like"/>
    <property type="match status" value="1"/>
</dbReference>
<dbReference type="InterPro" id="IPR010998">
    <property type="entry name" value="Integrase_recombinase_N"/>
</dbReference>
<evidence type="ECO:0000256" key="1">
    <source>
        <dbReference type="ARBA" id="ARBA00008857"/>
    </source>
</evidence>
<dbReference type="InterPro" id="IPR002104">
    <property type="entry name" value="Integrase_catalytic"/>
</dbReference>
<dbReference type="InterPro" id="IPR050090">
    <property type="entry name" value="Tyrosine_recombinase_XerCD"/>
</dbReference>
<feature type="domain" description="Tyr recombinase" evidence="5">
    <location>
        <begin position="163"/>
        <end position="353"/>
    </location>
</feature>
<dbReference type="AlphaFoldDB" id="A0A974KXF2"/>
<reference evidence="7 8" key="1">
    <citation type="journal article" date="2016" name="Front. Microbiol.">
        <title>Comprehensive Phylogenetic Analysis of Bovine Non-aureus Staphylococci Species Based on Whole-Genome Sequencing.</title>
        <authorList>
            <person name="Naushad S."/>
            <person name="Barkema H.W."/>
            <person name="Luby C."/>
            <person name="Condas L.A."/>
            <person name="Nobrega D.B."/>
            <person name="Carson D.A."/>
            <person name="De Buck J."/>
        </authorList>
    </citation>
    <scope>NUCLEOTIDE SEQUENCE [LARGE SCALE GENOMIC DNA]</scope>
    <source>
        <strain evidence="7 8">SNUC 5336</strain>
    </source>
</reference>
<protein>
    <submittedName>
        <fullName evidence="7">Site-specific integrase</fullName>
    </submittedName>
</protein>
<proteinExistence type="inferred from homology"/>
<evidence type="ECO:0000256" key="2">
    <source>
        <dbReference type="ARBA" id="ARBA00023125"/>
    </source>
</evidence>
<dbReference type="PANTHER" id="PTHR30349">
    <property type="entry name" value="PHAGE INTEGRASE-RELATED"/>
    <property type="match status" value="1"/>
</dbReference>
<dbReference type="GO" id="GO:0015074">
    <property type="term" value="P:DNA integration"/>
    <property type="evidence" value="ECO:0007669"/>
    <property type="project" value="InterPro"/>
</dbReference>
<dbReference type="PROSITE" id="PS51900">
    <property type="entry name" value="CB"/>
    <property type="match status" value="1"/>
</dbReference>
<evidence type="ECO:0000256" key="4">
    <source>
        <dbReference type="PROSITE-ProRule" id="PRU01248"/>
    </source>
</evidence>
<name>A0A974KXF2_STAHO</name>
<dbReference type="SUPFAM" id="SSF56349">
    <property type="entry name" value="DNA breaking-rejoining enzymes"/>
    <property type="match status" value="1"/>
</dbReference>
<dbReference type="GO" id="GO:0003677">
    <property type="term" value="F:DNA binding"/>
    <property type="evidence" value="ECO:0007669"/>
    <property type="project" value="UniProtKB-UniRule"/>
</dbReference>
<evidence type="ECO:0000259" key="6">
    <source>
        <dbReference type="PROSITE" id="PS51900"/>
    </source>
</evidence>
<keyword evidence="3" id="KW-0233">DNA recombination</keyword>
<evidence type="ECO:0000313" key="8">
    <source>
        <dbReference type="Proteomes" id="UP000241540"/>
    </source>
</evidence>
<comment type="similarity">
    <text evidence="1">Belongs to the 'phage' integrase family.</text>
</comment>
<dbReference type="InterPro" id="IPR028259">
    <property type="entry name" value="AP2-like_int_N"/>
</dbReference>
<dbReference type="Pfam" id="PF22022">
    <property type="entry name" value="Phage_int_M"/>
    <property type="match status" value="1"/>
</dbReference>
<dbReference type="Gene3D" id="1.10.443.10">
    <property type="entry name" value="Intergrase catalytic core"/>
    <property type="match status" value="1"/>
</dbReference>
<sequence length="366" mass="42878">MSVYKDAKTGKWFFQVRYKTQEGKTKQAKRRGFDKKKDAQIAEHDFLQNLKLQANESDNMTFEELARAFMNYSIGRKKARTIKIQNNLIKTILIPYFKTLNIHQITPKQIDEFYRSIIDRYSNSSMKNIRRNLSAIMNFGVDFYNLNKNIVNIVELPKKEETIKLKYWTLNQFKEFEKTLKTPIKIALFNILFWSGMRKGEALALRICDVDFNNCMITIDKSWNGDEVTSVKNSSSERCISVPDHVIQKINNLIQYKKDKYKYVKKTDYLFTAYNRNEPMSPTSVNIYLKRGIEAAHLPYIRVHYFRHSHASMLINAGVSLYVVSRHLGHSDIQTTANIYGHLYPNTESEIAGILNKEYEQIKTNT</sequence>
<dbReference type="Pfam" id="PF14657">
    <property type="entry name" value="Arm-DNA-bind_4"/>
    <property type="match status" value="1"/>
</dbReference>
<gene>
    <name evidence="7" type="ORF">BUZ51_06075</name>
</gene>
<dbReference type="GO" id="GO:0006310">
    <property type="term" value="P:DNA recombination"/>
    <property type="evidence" value="ECO:0007669"/>
    <property type="project" value="UniProtKB-KW"/>
</dbReference>
<evidence type="ECO:0000313" key="7">
    <source>
        <dbReference type="EMBL" id="PTK30781.1"/>
    </source>
</evidence>
<dbReference type="InterPro" id="IPR011010">
    <property type="entry name" value="DNA_brk_join_enz"/>
</dbReference>
<dbReference type="InterPro" id="IPR044068">
    <property type="entry name" value="CB"/>
</dbReference>
<comment type="caution">
    <text evidence="7">The sequence shown here is derived from an EMBL/GenBank/DDBJ whole genome shotgun (WGS) entry which is preliminary data.</text>
</comment>
<evidence type="ECO:0000256" key="3">
    <source>
        <dbReference type="ARBA" id="ARBA00023172"/>
    </source>
</evidence>
<dbReference type="EMBL" id="PZHX01000010">
    <property type="protein sequence ID" value="PTK30781.1"/>
    <property type="molecule type" value="Genomic_DNA"/>
</dbReference>
<feature type="domain" description="Core-binding (CB)" evidence="6">
    <location>
        <begin position="60"/>
        <end position="141"/>
    </location>
</feature>
<evidence type="ECO:0000259" key="5">
    <source>
        <dbReference type="PROSITE" id="PS51898"/>
    </source>
</evidence>
<dbReference type="RefSeq" id="WP_107640158.1">
    <property type="nucleotide sequence ID" value="NZ_PZHX01000010.1"/>
</dbReference>